<feature type="compositionally biased region" description="Polar residues" evidence="1">
    <location>
        <begin position="1"/>
        <end position="10"/>
    </location>
</feature>
<feature type="compositionally biased region" description="Basic and acidic residues" evidence="1">
    <location>
        <begin position="94"/>
        <end position="106"/>
    </location>
</feature>
<feature type="compositionally biased region" description="Low complexity" evidence="1">
    <location>
        <begin position="119"/>
        <end position="133"/>
    </location>
</feature>
<feature type="region of interest" description="Disordered" evidence="1">
    <location>
        <begin position="1"/>
        <end position="162"/>
    </location>
</feature>
<reference evidence="2 3" key="1">
    <citation type="submission" date="2017-03" db="EMBL/GenBank/DDBJ databases">
        <title>Genome Survey of Euroglyphus maynei.</title>
        <authorList>
            <person name="Arlian L.G."/>
            <person name="Morgan M.S."/>
            <person name="Rider S.D."/>
        </authorList>
    </citation>
    <scope>NUCLEOTIDE SEQUENCE [LARGE SCALE GENOMIC DNA]</scope>
    <source>
        <strain evidence="2">Arlian Lab</strain>
        <tissue evidence="2">Whole body</tissue>
    </source>
</reference>
<protein>
    <submittedName>
        <fullName evidence="2">Uncharacterized protein</fullName>
    </submittedName>
</protein>
<organism evidence="2 3">
    <name type="scientific">Euroglyphus maynei</name>
    <name type="common">Mayne's house dust mite</name>
    <dbReference type="NCBI Taxonomy" id="6958"/>
    <lineage>
        <taxon>Eukaryota</taxon>
        <taxon>Metazoa</taxon>
        <taxon>Ecdysozoa</taxon>
        <taxon>Arthropoda</taxon>
        <taxon>Chelicerata</taxon>
        <taxon>Arachnida</taxon>
        <taxon>Acari</taxon>
        <taxon>Acariformes</taxon>
        <taxon>Sarcoptiformes</taxon>
        <taxon>Astigmata</taxon>
        <taxon>Psoroptidia</taxon>
        <taxon>Analgoidea</taxon>
        <taxon>Pyroglyphidae</taxon>
        <taxon>Pyroglyphinae</taxon>
        <taxon>Euroglyphus</taxon>
    </lineage>
</organism>
<dbReference type="Proteomes" id="UP000194236">
    <property type="component" value="Unassembled WGS sequence"/>
</dbReference>
<sequence length="162" mass="16819">MTSPFSTPKTTVPLLSFGSSLSSSSPSIVKPIESKTDKSSSLFSFGTTTTNSATDASLEKTTKPNTDSTSTTSTSSSLFVFGGDSSKSGITFNKNDKESSNEENNKNKTITPFGFNAISSTSSSTDTKPPMSTGLFSFGGAKPSDSSKPSLPSSFSKGMRIV</sequence>
<evidence type="ECO:0000256" key="1">
    <source>
        <dbReference type="SAM" id="MobiDB-lite"/>
    </source>
</evidence>
<accession>A0A1Y3B867</accession>
<proteinExistence type="predicted"/>
<keyword evidence="3" id="KW-1185">Reference proteome</keyword>
<dbReference type="AlphaFoldDB" id="A0A1Y3B867"/>
<feature type="compositionally biased region" description="Low complexity" evidence="1">
    <location>
        <begin position="68"/>
        <end position="77"/>
    </location>
</feature>
<feature type="compositionally biased region" description="Low complexity" evidence="1">
    <location>
        <begin position="14"/>
        <end position="27"/>
    </location>
</feature>
<comment type="caution">
    <text evidence="2">The sequence shown here is derived from an EMBL/GenBank/DDBJ whole genome shotgun (WGS) entry which is preliminary data.</text>
</comment>
<dbReference type="EMBL" id="MUJZ01037850">
    <property type="protein sequence ID" value="OTF76357.1"/>
    <property type="molecule type" value="Genomic_DNA"/>
</dbReference>
<gene>
    <name evidence="2" type="ORF">BLA29_010912</name>
</gene>
<name>A0A1Y3B867_EURMA</name>
<evidence type="ECO:0000313" key="2">
    <source>
        <dbReference type="EMBL" id="OTF76357.1"/>
    </source>
</evidence>
<feature type="compositionally biased region" description="Low complexity" evidence="1">
    <location>
        <begin position="39"/>
        <end position="52"/>
    </location>
</feature>
<feature type="compositionally biased region" description="Low complexity" evidence="1">
    <location>
        <begin position="142"/>
        <end position="162"/>
    </location>
</feature>
<evidence type="ECO:0000313" key="3">
    <source>
        <dbReference type="Proteomes" id="UP000194236"/>
    </source>
</evidence>